<dbReference type="Proteomes" id="UP001057375">
    <property type="component" value="Unassembled WGS sequence"/>
</dbReference>
<keyword evidence="2" id="KW-1185">Reference proteome</keyword>
<name>A0ABQ5KA33_9EUKA</name>
<dbReference type="PANTHER" id="PTHR33594">
    <property type="entry name" value="SUPERFAMILY HYDROLASE, PUTATIVE (AFU_ORTHOLOGUE AFUA_1G03035)-RELATED"/>
    <property type="match status" value="1"/>
</dbReference>
<gene>
    <name evidence="1" type="ORF">ADUPG1_000591</name>
</gene>
<evidence type="ECO:0000313" key="2">
    <source>
        <dbReference type="Proteomes" id="UP001057375"/>
    </source>
</evidence>
<evidence type="ECO:0000313" key="1">
    <source>
        <dbReference type="EMBL" id="GKT28339.1"/>
    </source>
</evidence>
<accession>A0ABQ5KA33</accession>
<organism evidence="1 2">
    <name type="scientific">Aduncisulcus paluster</name>
    <dbReference type="NCBI Taxonomy" id="2918883"/>
    <lineage>
        <taxon>Eukaryota</taxon>
        <taxon>Metamonada</taxon>
        <taxon>Carpediemonas-like organisms</taxon>
        <taxon>Aduncisulcus</taxon>
    </lineage>
</organism>
<reference evidence="1" key="1">
    <citation type="submission" date="2022-03" db="EMBL/GenBank/DDBJ databases">
        <title>Draft genome sequence of Aduncisulcus paluster, a free-living microaerophilic Fornicata.</title>
        <authorList>
            <person name="Yuyama I."/>
            <person name="Kume K."/>
            <person name="Tamura T."/>
            <person name="Inagaki Y."/>
            <person name="Hashimoto T."/>
        </authorList>
    </citation>
    <scope>NUCLEOTIDE SEQUENCE</scope>
    <source>
        <strain evidence="1">NY0171</strain>
    </source>
</reference>
<protein>
    <submittedName>
        <fullName evidence="1">Uncharacterized protein</fullName>
    </submittedName>
</protein>
<dbReference type="SUPFAM" id="SSF109604">
    <property type="entry name" value="HD-domain/PDEase-like"/>
    <property type="match status" value="1"/>
</dbReference>
<proteinExistence type="predicted"/>
<sequence>MKSILDTIDAISFSKEKKRGKRWFVAELGKYWVQIRDIVSDSDKIDALGAIGVQRARQFTKERYSMRGKEISEVDLIKEVIEHAEEKLLRLMDEYVVTVPGKHLCRPKHDDFVLELNRMKKEMISHL</sequence>
<dbReference type="EMBL" id="BQXS01000248">
    <property type="protein sequence ID" value="GKT28339.1"/>
    <property type="molecule type" value="Genomic_DNA"/>
</dbReference>
<dbReference type="PANTHER" id="PTHR33594:SF1">
    <property type="entry name" value="HD_PDEASE DOMAIN-CONTAINING PROTEIN"/>
    <property type="match status" value="1"/>
</dbReference>
<dbReference type="Gene3D" id="1.20.58.1910">
    <property type="match status" value="1"/>
</dbReference>
<comment type="caution">
    <text evidence="1">The sequence shown here is derived from an EMBL/GenBank/DDBJ whole genome shotgun (WGS) entry which is preliminary data.</text>
</comment>